<dbReference type="GeneID" id="10538800"/>
<evidence type="ECO:0000313" key="3">
    <source>
        <dbReference type="Proteomes" id="UP000008783"/>
    </source>
</evidence>
<dbReference type="KEGG" id="pgr:PGTG_03548"/>
<dbReference type="RefSeq" id="XP_003322011.1">
    <property type="nucleotide sequence ID" value="XM_003321963.1"/>
</dbReference>
<accession>E3JZW7</accession>
<gene>
    <name evidence="2" type="ORF">PGTG_03548</name>
</gene>
<name>E3JZW7_PUCGT</name>
<reference key="1">
    <citation type="submission" date="2007-01" db="EMBL/GenBank/DDBJ databases">
        <title>The Genome Sequence of Puccinia graminis f. sp. tritici Strain CRL 75-36-700-3.</title>
        <authorList>
            <consortium name="The Broad Institute Genome Sequencing Platform"/>
            <person name="Birren B."/>
            <person name="Lander E."/>
            <person name="Galagan J."/>
            <person name="Nusbaum C."/>
            <person name="Devon K."/>
            <person name="Cuomo C."/>
            <person name="Jaffe D."/>
            <person name="Butler J."/>
            <person name="Alvarez P."/>
            <person name="Gnerre S."/>
            <person name="Grabherr M."/>
            <person name="Mauceli E."/>
            <person name="Brockman W."/>
            <person name="Young S."/>
            <person name="LaButti K."/>
            <person name="Sykes S."/>
            <person name="DeCaprio D."/>
            <person name="Crawford M."/>
            <person name="Koehrsen M."/>
            <person name="Engels R."/>
            <person name="Montgomery P."/>
            <person name="Pearson M."/>
            <person name="Howarth C."/>
            <person name="Larson L."/>
            <person name="White J."/>
            <person name="Zeng Q."/>
            <person name="Kodira C."/>
            <person name="Yandava C."/>
            <person name="Alvarado L."/>
            <person name="O'Leary S."/>
            <person name="Szabo L."/>
            <person name="Dean R."/>
            <person name="Schein J."/>
        </authorList>
    </citation>
    <scope>NUCLEOTIDE SEQUENCE</scope>
    <source>
        <strain>CRL 75-36-700-3</strain>
    </source>
</reference>
<dbReference type="EMBL" id="DS178268">
    <property type="protein sequence ID" value="EFP77592.1"/>
    <property type="molecule type" value="Genomic_DNA"/>
</dbReference>
<dbReference type="HOGENOM" id="CLU_2211277_0_0_1"/>
<dbReference type="AlphaFoldDB" id="E3JZW7"/>
<evidence type="ECO:0000313" key="2">
    <source>
        <dbReference type="EMBL" id="EFP77592.1"/>
    </source>
</evidence>
<dbReference type="Proteomes" id="UP000008783">
    <property type="component" value="Unassembled WGS sequence"/>
</dbReference>
<sequence>MRLIAAMIHLTLVNLLITLCDALEMHAYDSCPGHVSIYVSSGKCGCGCAYDHNIQYIESYCAKCHKSNEEPATTCPTVREALKLKPLSPIKKICSASGVKGLASGST</sequence>
<dbReference type="InParanoid" id="E3JZW7"/>
<feature type="signal peptide" evidence="1">
    <location>
        <begin position="1"/>
        <end position="22"/>
    </location>
</feature>
<organism evidence="2 3">
    <name type="scientific">Puccinia graminis f. sp. tritici (strain CRL 75-36-700-3 / race SCCL)</name>
    <name type="common">Black stem rust fungus</name>
    <dbReference type="NCBI Taxonomy" id="418459"/>
    <lineage>
        <taxon>Eukaryota</taxon>
        <taxon>Fungi</taxon>
        <taxon>Dikarya</taxon>
        <taxon>Basidiomycota</taxon>
        <taxon>Pucciniomycotina</taxon>
        <taxon>Pucciniomycetes</taxon>
        <taxon>Pucciniales</taxon>
        <taxon>Pucciniaceae</taxon>
        <taxon>Puccinia</taxon>
    </lineage>
</organism>
<protein>
    <submittedName>
        <fullName evidence="2">Uncharacterized protein</fullName>
    </submittedName>
</protein>
<reference evidence="3" key="2">
    <citation type="journal article" date="2011" name="Proc. Natl. Acad. Sci. U.S.A.">
        <title>Obligate biotrophy features unraveled by the genomic analysis of rust fungi.</title>
        <authorList>
            <person name="Duplessis S."/>
            <person name="Cuomo C.A."/>
            <person name="Lin Y.-C."/>
            <person name="Aerts A."/>
            <person name="Tisserant E."/>
            <person name="Veneault-Fourrey C."/>
            <person name="Joly D.L."/>
            <person name="Hacquard S."/>
            <person name="Amselem J."/>
            <person name="Cantarel B.L."/>
            <person name="Chiu R."/>
            <person name="Coutinho P.M."/>
            <person name="Feau N."/>
            <person name="Field M."/>
            <person name="Frey P."/>
            <person name="Gelhaye E."/>
            <person name="Goldberg J."/>
            <person name="Grabherr M.G."/>
            <person name="Kodira C.D."/>
            <person name="Kohler A."/>
            <person name="Kuees U."/>
            <person name="Lindquist E.A."/>
            <person name="Lucas S.M."/>
            <person name="Mago R."/>
            <person name="Mauceli E."/>
            <person name="Morin E."/>
            <person name="Murat C."/>
            <person name="Pangilinan J.L."/>
            <person name="Park R."/>
            <person name="Pearson M."/>
            <person name="Quesneville H."/>
            <person name="Rouhier N."/>
            <person name="Sakthikumar S."/>
            <person name="Salamov A.A."/>
            <person name="Schmutz J."/>
            <person name="Selles B."/>
            <person name="Shapiro H."/>
            <person name="Tanguay P."/>
            <person name="Tuskan G.A."/>
            <person name="Henrissat B."/>
            <person name="Van de Peer Y."/>
            <person name="Rouze P."/>
            <person name="Ellis J.G."/>
            <person name="Dodds P.N."/>
            <person name="Schein J.E."/>
            <person name="Zhong S."/>
            <person name="Hamelin R.C."/>
            <person name="Grigoriev I.V."/>
            <person name="Szabo L.J."/>
            <person name="Martin F."/>
        </authorList>
    </citation>
    <scope>NUCLEOTIDE SEQUENCE [LARGE SCALE GENOMIC DNA]</scope>
    <source>
        <strain evidence="3">CRL 75-36-700-3 / race SCCL</strain>
    </source>
</reference>
<evidence type="ECO:0000256" key="1">
    <source>
        <dbReference type="SAM" id="SignalP"/>
    </source>
</evidence>
<feature type="chain" id="PRO_5003173109" evidence="1">
    <location>
        <begin position="23"/>
        <end position="107"/>
    </location>
</feature>
<proteinExistence type="predicted"/>
<keyword evidence="1" id="KW-0732">Signal</keyword>
<dbReference type="VEuPathDB" id="FungiDB:PGTG_03548"/>
<keyword evidence="3" id="KW-1185">Reference proteome</keyword>